<keyword evidence="8" id="KW-1185">Reference proteome</keyword>
<evidence type="ECO:0000256" key="2">
    <source>
        <dbReference type="ARBA" id="ARBA00009870"/>
    </source>
</evidence>
<sequence>MVWIHQILARKATLGRIWMAGTLRRLAKHQFVDSSLPLLAKAVRHPEVPVDLRTQSTLLYGLVVIYDHKCRLLLDDSNKTLLKVQTTEIVLTATDLPQKKMAASSAKITLPDIDAFPLDLTLFQQLGPPPAKSPLTPTLRIPSDETAKVPARPVTTAPRASITLTENAPPTLDVYAPEDAEIPPADLAAFGGELFHESPEGLTKEEEAFPPPHEVGSPQPQAKPPPPLPQPPRPHEEVILQPAEPHGAILGPEIDLTQPQHAEKPPKLEFAPISPPLGVTDEKPVKQIRVMPPPAPRAAPLKQKHRLVDRPTQLSTDEMRMLIEDPSPLVTSRRKVELATGRPDYEGFRCRPPVAMYAPELQMLWHQFRTEGLPDEHRRRWIPQSLQNAILGPPPAPPKKEDRKHRREEEEPPEEGSTKRSRLESEEAEAVASPPIPTTSPPMKAEKQLQLQPDVTLPSLSPGFGGKPEIGLEGERELKAQAERAYTFLHKLLAAGAVKKEPDLEPARVSFFQLTSRLNKGDVARSFFQLLVLSTKGRIHVEQNSAYGDILVSEPFRKTPLVKAKPEREPDAGAGIG</sequence>
<dbReference type="SUPFAM" id="SSF46785">
    <property type="entry name" value="Winged helix' DNA-binding domain"/>
    <property type="match status" value="1"/>
</dbReference>
<proteinExistence type="inferred from homology"/>
<dbReference type="InterPro" id="IPR039781">
    <property type="entry name" value="Rad21/Rec8-like"/>
</dbReference>
<dbReference type="Gene3D" id="1.10.10.580">
    <property type="entry name" value="Structural maintenance of chromosome 1. Chain E"/>
    <property type="match status" value="1"/>
</dbReference>
<dbReference type="EMBL" id="JAPMOS010000029">
    <property type="protein sequence ID" value="KAJ4458438.1"/>
    <property type="molecule type" value="Genomic_DNA"/>
</dbReference>
<evidence type="ECO:0000259" key="6">
    <source>
        <dbReference type="Pfam" id="PF04825"/>
    </source>
</evidence>
<feature type="domain" description="Rad21/Rec8-like protein C-terminal eukaryotic" evidence="5">
    <location>
        <begin position="509"/>
        <end position="553"/>
    </location>
</feature>
<dbReference type="Pfam" id="PF04824">
    <property type="entry name" value="Rad21_Rec8"/>
    <property type="match status" value="1"/>
</dbReference>
<dbReference type="InterPro" id="IPR006910">
    <property type="entry name" value="Rad21_Rec8_N"/>
</dbReference>
<evidence type="ECO:0000259" key="5">
    <source>
        <dbReference type="Pfam" id="PF04824"/>
    </source>
</evidence>
<feature type="compositionally biased region" description="Pro residues" evidence="4">
    <location>
        <begin position="221"/>
        <end position="232"/>
    </location>
</feature>
<evidence type="ECO:0000313" key="7">
    <source>
        <dbReference type="EMBL" id="KAJ4458438.1"/>
    </source>
</evidence>
<dbReference type="PANTHER" id="PTHR12585">
    <property type="entry name" value="SCC1 / RAD21 FAMILY MEMBER"/>
    <property type="match status" value="1"/>
</dbReference>
<accession>A0ABQ8UI09</accession>
<organism evidence="7 8">
    <name type="scientific">Paratrimastix pyriformis</name>
    <dbReference type="NCBI Taxonomy" id="342808"/>
    <lineage>
        <taxon>Eukaryota</taxon>
        <taxon>Metamonada</taxon>
        <taxon>Preaxostyla</taxon>
        <taxon>Paratrimastigidae</taxon>
        <taxon>Paratrimastix</taxon>
    </lineage>
</organism>
<evidence type="ECO:0000256" key="4">
    <source>
        <dbReference type="SAM" id="MobiDB-lite"/>
    </source>
</evidence>
<comment type="similarity">
    <text evidence="2">Belongs to the rad21 family.</text>
</comment>
<reference evidence="7" key="1">
    <citation type="journal article" date="2022" name="bioRxiv">
        <title>Genomics of Preaxostyla Flagellates Illuminates Evolutionary Transitions and the Path Towards Mitochondrial Loss.</title>
        <authorList>
            <person name="Novak L.V.F."/>
            <person name="Treitli S.C."/>
            <person name="Pyrih J."/>
            <person name="Halakuc P."/>
            <person name="Pipaliya S.V."/>
            <person name="Vacek V."/>
            <person name="Brzon O."/>
            <person name="Soukal P."/>
            <person name="Eme L."/>
            <person name="Dacks J.B."/>
            <person name="Karnkowska A."/>
            <person name="Elias M."/>
            <person name="Hampl V."/>
        </authorList>
    </citation>
    <scope>NUCLEOTIDE SEQUENCE</scope>
    <source>
        <strain evidence="7">RCP-MX</strain>
    </source>
</reference>
<feature type="region of interest" description="Disordered" evidence="4">
    <location>
        <begin position="199"/>
        <end position="236"/>
    </location>
</feature>
<evidence type="ECO:0000313" key="8">
    <source>
        <dbReference type="Proteomes" id="UP001141327"/>
    </source>
</evidence>
<keyword evidence="3" id="KW-0539">Nucleus</keyword>
<evidence type="ECO:0000256" key="3">
    <source>
        <dbReference type="ARBA" id="ARBA00023242"/>
    </source>
</evidence>
<feature type="compositionally biased region" description="Basic and acidic residues" evidence="4">
    <location>
        <begin position="416"/>
        <end position="425"/>
    </location>
</feature>
<dbReference type="InterPro" id="IPR006909">
    <property type="entry name" value="Rad21/Rec8_C_eu"/>
</dbReference>
<dbReference type="InterPro" id="IPR023093">
    <property type="entry name" value="ScpA-like_C"/>
</dbReference>
<protein>
    <submittedName>
        <fullName evidence="7">N terminus of Rad21 / Rec8 like protein</fullName>
    </submittedName>
</protein>
<comment type="caution">
    <text evidence="7">The sequence shown here is derived from an EMBL/GenBank/DDBJ whole genome shotgun (WGS) entry which is preliminary data.</text>
</comment>
<gene>
    <name evidence="7" type="ORF">PAPYR_5829</name>
</gene>
<dbReference type="Pfam" id="PF04825">
    <property type="entry name" value="Rad21_Rec8_N"/>
    <property type="match status" value="1"/>
</dbReference>
<feature type="domain" description="Rad21/Rec8-like protein N-terminal" evidence="6">
    <location>
        <begin position="1"/>
        <end position="102"/>
    </location>
</feature>
<comment type="subcellular location">
    <subcellularLocation>
        <location evidence="1">Nucleus</location>
    </subcellularLocation>
</comment>
<feature type="region of interest" description="Disordered" evidence="4">
    <location>
        <begin position="386"/>
        <end position="448"/>
    </location>
</feature>
<dbReference type="Proteomes" id="UP001141327">
    <property type="component" value="Unassembled WGS sequence"/>
</dbReference>
<dbReference type="PANTHER" id="PTHR12585:SF69">
    <property type="entry name" value="FI11703P"/>
    <property type="match status" value="1"/>
</dbReference>
<dbReference type="InterPro" id="IPR036390">
    <property type="entry name" value="WH_DNA-bd_sf"/>
</dbReference>
<evidence type="ECO:0000256" key="1">
    <source>
        <dbReference type="ARBA" id="ARBA00004123"/>
    </source>
</evidence>
<name>A0ABQ8UI09_9EUKA</name>